<reference evidence="3" key="1">
    <citation type="journal article" date="2019" name="Int. J. Syst. Evol. Microbiol.">
        <title>The Global Catalogue of Microorganisms (GCM) 10K type strain sequencing project: providing services to taxonomists for standard genome sequencing and annotation.</title>
        <authorList>
            <consortium name="The Broad Institute Genomics Platform"/>
            <consortium name="The Broad Institute Genome Sequencing Center for Infectious Disease"/>
            <person name="Wu L."/>
            <person name="Ma J."/>
        </authorList>
    </citation>
    <scope>NUCLEOTIDE SEQUENCE [LARGE SCALE GENOMIC DNA]</scope>
    <source>
        <strain evidence="3">JCM 31037</strain>
    </source>
</reference>
<name>A0ABW3YLK7_9ACTN</name>
<comment type="caution">
    <text evidence="2">The sequence shown here is derived from an EMBL/GenBank/DDBJ whole genome shotgun (WGS) entry which is preliminary data.</text>
</comment>
<protein>
    <submittedName>
        <fullName evidence="2">Uncharacterized protein</fullName>
    </submittedName>
</protein>
<accession>A0ABW3YLK7</accession>
<keyword evidence="3" id="KW-1185">Reference proteome</keyword>
<feature type="region of interest" description="Disordered" evidence="1">
    <location>
        <begin position="1"/>
        <end position="21"/>
    </location>
</feature>
<evidence type="ECO:0000313" key="2">
    <source>
        <dbReference type="EMBL" id="MFD1325432.1"/>
    </source>
</evidence>
<proteinExistence type="predicted"/>
<dbReference type="Proteomes" id="UP001597260">
    <property type="component" value="Unassembled WGS sequence"/>
</dbReference>
<evidence type="ECO:0000313" key="3">
    <source>
        <dbReference type="Proteomes" id="UP001597260"/>
    </source>
</evidence>
<organism evidence="2 3">
    <name type="scientific">Micromonospora sonneratiae</name>
    <dbReference type="NCBI Taxonomy" id="1184706"/>
    <lineage>
        <taxon>Bacteria</taxon>
        <taxon>Bacillati</taxon>
        <taxon>Actinomycetota</taxon>
        <taxon>Actinomycetes</taxon>
        <taxon>Micromonosporales</taxon>
        <taxon>Micromonosporaceae</taxon>
        <taxon>Micromonospora</taxon>
    </lineage>
</organism>
<gene>
    <name evidence="2" type="ORF">ACFQ4H_30545</name>
</gene>
<dbReference type="RefSeq" id="WP_377577781.1">
    <property type="nucleotide sequence ID" value="NZ_JBHTMP010000078.1"/>
</dbReference>
<sequence>MTDDLSIQFRHPGRQQQRLHQPLTRTVRPVQWIAVPVVDLPEYANDLIDVSLVA</sequence>
<evidence type="ECO:0000256" key="1">
    <source>
        <dbReference type="SAM" id="MobiDB-lite"/>
    </source>
</evidence>
<dbReference type="EMBL" id="JBHTMP010000078">
    <property type="protein sequence ID" value="MFD1325432.1"/>
    <property type="molecule type" value="Genomic_DNA"/>
</dbReference>